<keyword evidence="2" id="KW-0805">Transcription regulation</keyword>
<dbReference type="CDD" id="cd12148">
    <property type="entry name" value="fungal_TF_MHR"/>
    <property type="match status" value="1"/>
</dbReference>
<dbReference type="PANTHER" id="PTHR31845:SF21">
    <property type="entry name" value="REGULATORY PROTEIN LEU3"/>
    <property type="match status" value="1"/>
</dbReference>
<evidence type="ECO:0000259" key="7">
    <source>
        <dbReference type="Pfam" id="PF04082"/>
    </source>
</evidence>
<keyword evidence="4" id="KW-0804">Transcription</keyword>
<evidence type="ECO:0000256" key="2">
    <source>
        <dbReference type="ARBA" id="ARBA00023015"/>
    </source>
</evidence>
<evidence type="ECO:0000256" key="3">
    <source>
        <dbReference type="ARBA" id="ARBA00023125"/>
    </source>
</evidence>
<dbReference type="STRING" id="1392247.A0A3N4KY37"/>
<keyword evidence="5" id="KW-0539">Nucleus</keyword>
<feature type="domain" description="Xylanolytic transcriptional activator regulatory" evidence="7">
    <location>
        <begin position="67"/>
        <end position="187"/>
    </location>
</feature>
<dbReference type="PANTHER" id="PTHR31845">
    <property type="entry name" value="FINGER DOMAIN PROTEIN, PUTATIVE-RELATED"/>
    <property type="match status" value="1"/>
</dbReference>
<accession>A0A3N4KY37</accession>
<evidence type="ECO:0000256" key="6">
    <source>
        <dbReference type="SAM" id="MobiDB-lite"/>
    </source>
</evidence>
<dbReference type="OrthoDB" id="3163292at2759"/>
<evidence type="ECO:0000313" key="9">
    <source>
        <dbReference type="Proteomes" id="UP000277580"/>
    </source>
</evidence>
<protein>
    <recommendedName>
        <fullName evidence="7">Xylanolytic transcriptional activator regulatory domain-containing protein</fullName>
    </recommendedName>
</protein>
<dbReference type="InParanoid" id="A0A3N4KY37"/>
<dbReference type="GO" id="GO:0000981">
    <property type="term" value="F:DNA-binding transcription factor activity, RNA polymerase II-specific"/>
    <property type="evidence" value="ECO:0007669"/>
    <property type="project" value="TreeGrafter"/>
</dbReference>
<dbReference type="Proteomes" id="UP000277580">
    <property type="component" value="Unassembled WGS sequence"/>
</dbReference>
<evidence type="ECO:0000256" key="1">
    <source>
        <dbReference type="ARBA" id="ARBA00004123"/>
    </source>
</evidence>
<sequence>MREKLELRPAHWQSSIDGEKTISTPSETQTDAPPAPIFPVLDSSLLPAGVANVDIALEWMIELFHEYHANYHPHLPIINPTIPIETIYTESPLLFKTILFIVTRHNAHSMSRDFHKQLIDPIRESIADLSINPNDSALDMNIQALLLLGSWPLPFAKQSDDGSWLYCGIATHLAMQNGFHRPGFAQEFREKCFSRDDLKALSQARRTLHNHSGLHDSKSIHRAASKAEAPPSDCHRLLQFHSSTFQ</sequence>
<name>A0A3N4KY37_9PEZI</name>
<evidence type="ECO:0000256" key="4">
    <source>
        <dbReference type="ARBA" id="ARBA00023163"/>
    </source>
</evidence>
<keyword evidence="3" id="KW-0238">DNA-binding</keyword>
<feature type="region of interest" description="Disordered" evidence="6">
    <location>
        <begin position="212"/>
        <end position="231"/>
    </location>
</feature>
<evidence type="ECO:0000256" key="5">
    <source>
        <dbReference type="ARBA" id="ARBA00023242"/>
    </source>
</evidence>
<evidence type="ECO:0000313" key="8">
    <source>
        <dbReference type="EMBL" id="RPB13261.1"/>
    </source>
</evidence>
<dbReference type="Pfam" id="PF04082">
    <property type="entry name" value="Fungal_trans"/>
    <property type="match status" value="1"/>
</dbReference>
<dbReference type="GO" id="GO:0005634">
    <property type="term" value="C:nucleus"/>
    <property type="evidence" value="ECO:0007669"/>
    <property type="project" value="UniProtKB-SubCell"/>
</dbReference>
<dbReference type="InterPro" id="IPR051089">
    <property type="entry name" value="prtT"/>
</dbReference>
<dbReference type="InterPro" id="IPR007219">
    <property type="entry name" value="XnlR_reg_dom"/>
</dbReference>
<comment type="subcellular location">
    <subcellularLocation>
        <location evidence="1">Nucleus</location>
    </subcellularLocation>
</comment>
<reference evidence="8 9" key="1">
    <citation type="journal article" date="2018" name="Nat. Ecol. Evol.">
        <title>Pezizomycetes genomes reveal the molecular basis of ectomycorrhizal truffle lifestyle.</title>
        <authorList>
            <person name="Murat C."/>
            <person name="Payen T."/>
            <person name="Noel B."/>
            <person name="Kuo A."/>
            <person name="Morin E."/>
            <person name="Chen J."/>
            <person name="Kohler A."/>
            <person name="Krizsan K."/>
            <person name="Balestrini R."/>
            <person name="Da Silva C."/>
            <person name="Montanini B."/>
            <person name="Hainaut M."/>
            <person name="Levati E."/>
            <person name="Barry K.W."/>
            <person name="Belfiori B."/>
            <person name="Cichocki N."/>
            <person name="Clum A."/>
            <person name="Dockter R.B."/>
            <person name="Fauchery L."/>
            <person name="Guy J."/>
            <person name="Iotti M."/>
            <person name="Le Tacon F."/>
            <person name="Lindquist E.A."/>
            <person name="Lipzen A."/>
            <person name="Malagnac F."/>
            <person name="Mello A."/>
            <person name="Molinier V."/>
            <person name="Miyauchi S."/>
            <person name="Poulain J."/>
            <person name="Riccioni C."/>
            <person name="Rubini A."/>
            <person name="Sitrit Y."/>
            <person name="Splivallo R."/>
            <person name="Traeger S."/>
            <person name="Wang M."/>
            <person name="Zifcakova L."/>
            <person name="Wipf D."/>
            <person name="Zambonelli A."/>
            <person name="Paolocci F."/>
            <person name="Nowrousian M."/>
            <person name="Ottonello S."/>
            <person name="Baldrian P."/>
            <person name="Spatafora J.W."/>
            <person name="Henrissat B."/>
            <person name="Nagy L.G."/>
            <person name="Aury J.M."/>
            <person name="Wincker P."/>
            <person name="Grigoriev I.V."/>
            <person name="Bonfante P."/>
            <person name="Martin F.M."/>
        </authorList>
    </citation>
    <scope>NUCLEOTIDE SEQUENCE [LARGE SCALE GENOMIC DNA]</scope>
    <source>
        <strain evidence="8 9">CCBAS932</strain>
    </source>
</reference>
<keyword evidence="9" id="KW-1185">Reference proteome</keyword>
<dbReference type="AlphaFoldDB" id="A0A3N4KY37"/>
<dbReference type="GO" id="GO:0000976">
    <property type="term" value="F:transcription cis-regulatory region binding"/>
    <property type="evidence" value="ECO:0007669"/>
    <property type="project" value="TreeGrafter"/>
</dbReference>
<gene>
    <name evidence="8" type="ORF">P167DRAFT_136755</name>
</gene>
<dbReference type="EMBL" id="ML119124">
    <property type="protein sequence ID" value="RPB13261.1"/>
    <property type="molecule type" value="Genomic_DNA"/>
</dbReference>
<organism evidence="8 9">
    <name type="scientific">Morchella conica CCBAS932</name>
    <dbReference type="NCBI Taxonomy" id="1392247"/>
    <lineage>
        <taxon>Eukaryota</taxon>
        <taxon>Fungi</taxon>
        <taxon>Dikarya</taxon>
        <taxon>Ascomycota</taxon>
        <taxon>Pezizomycotina</taxon>
        <taxon>Pezizomycetes</taxon>
        <taxon>Pezizales</taxon>
        <taxon>Morchellaceae</taxon>
        <taxon>Morchella</taxon>
    </lineage>
</organism>
<proteinExistence type="predicted"/>